<sequence>MMTFSLWKQLKRRLRRNRRPLWTLGGVACIVCFASMAVSSGTAYAADKGWGMPQEEQDIAMKSAQMNIGPSIIPYLKNKKEAMPVVLQRVYVCGEEMESLGRMGSHEVVMLLSEHPEFTATMHSDQETVVMVQRIEDISDYCREHAHFGVDKRGNFSLFDGAPREEKVMRTFFQLDIRYMESSLPQRQLELLNEGIKVKDIDEYNSVLSTFSDYAVQRDEKAMKQAY</sequence>
<name>A0A3A6Q6E1_9BACL</name>
<dbReference type="Pfam" id="PF08955">
    <property type="entry name" value="BofC_C"/>
    <property type="match status" value="1"/>
</dbReference>
<proteinExistence type="predicted"/>
<feature type="chain" id="PRO_5017351436" description="Bypass of forespore C C-terminal domain-containing protein" evidence="1">
    <location>
        <begin position="46"/>
        <end position="227"/>
    </location>
</feature>
<organism evidence="3 4">
    <name type="scientific">Paenibacillus pinisoli</name>
    <dbReference type="NCBI Taxonomy" id="1276110"/>
    <lineage>
        <taxon>Bacteria</taxon>
        <taxon>Bacillati</taxon>
        <taxon>Bacillota</taxon>
        <taxon>Bacilli</taxon>
        <taxon>Bacillales</taxon>
        <taxon>Paenibacillaceae</taxon>
        <taxon>Paenibacillus</taxon>
    </lineage>
</organism>
<dbReference type="AlphaFoldDB" id="A0A3A6Q6E1"/>
<feature type="signal peptide" evidence="1">
    <location>
        <begin position="1"/>
        <end position="45"/>
    </location>
</feature>
<gene>
    <name evidence="3" type="ORF">D3P09_05360</name>
</gene>
<dbReference type="InterPro" id="IPR038117">
    <property type="entry name" value="BofC_C_sf"/>
</dbReference>
<evidence type="ECO:0000259" key="2">
    <source>
        <dbReference type="Pfam" id="PF08955"/>
    </source>
</evidence>
<dbReference type="Gene3D" id="3.30.70.1740">
    <property type="entry name" value="Bypass-of-forespore C, C-terminal domain"/>
    <property type="match status" value="1"/>
</dbReference>
<evidence type="ECO:0000313" key="3">
    <source>
        <dbReference type="EMBL" id="RJX41404.1"/>
    </source>
</evidence>
<dbReference type="OrthoDB" id="2678751at2"/>
<comment type="caution">
    <text evidence="3">The sequence shown here is derived from an EMBL/GenBank/DDBJ whole genome shotgun (WGS) entry which is preliminary data.</text>
</comment>
<evidence type="ECO:0000256" key="1">
    <source>
        <dbReference type="SAM" id="SignalP"/>
    </source>
</evidence>
<dbReference type="Proteomes" id="UP000267798">
    <property type="component" value="Unassembled WGS sequence"/>
</dbReference>
<feature type="domain" description="Bypass of forespore C C-terminal" evidence="2">
    <location>
        <begin position="136"/>
        <end position="212"/>
    </location>
</feature>
<dbReference type="RefSeq" id="WP_120107812.1">
    <property type="nucleotide sequence ID" value="NZ_QXQB01000001.1"/>
</dbReference>
<dbReference type="EMBL" id="QXQB01000001">
    <property type="protein sequence ID" value="RJX41404.1"/>
    <property type="molecule type" value="Genomic_DNA"/>
</dbReference>
<keyword evidence="1" id="KW-0732">Signal</keyword>
<protein>
    <recommendedName>
        <fullName evidence="2">Bypass of forespore C C-terminal domain-containing protein</fullName>
    </recommendedName>
</protein>
<accession>A0A3A6Q6E1</accession>
<keyword evidence="4" id="KW-1185">Reference proteome</keyword>
<reference evidence="3 4" key="1">
    <citation type="submission" date="2018-09" db="EMBL/GenBank/DDBJ databases">
        <title>Paenibacillus aracenensis nov. sp. isolated from a cave in southern Spain.</title>
        <authorList>
            <person name="Jurado V."/>
            <person name="Gutierrez-Patricio S."/>
            <person name="Gonzalez-Pimentel J.L."/>
            <person name="Miller A.Z."/>
            <person name="Laiz L."/>
            <person name="Saiz-Jimenez C."/>
        </authorList>
    </citation>
    <scope>NUCLEOTIDE SEQUENCE [LARGE SCALE GENOMIC DNA]</scope>
    <source>
        <strain evidence="3 4">JCM 19203</strain>
    </source>
</reference>
<dbReference type="InterPro" id="IPR015050">
    <property type="entry name" value="BofC_C"/>
</dbReference>
<evidence type="ECO:0000313" key="4">
    <source>
        <dbReference type="Proteomes" id="UP000267798"/>
    </source>
</evidence>